<dbReference type="GO" id="GO:0000034">
    <property type="term" value="F:adenine deaminase activity"/>
    <property type="evidence" value="ECO:0007669"/>
    <property type="project" value="UniProtKB-UniRule"/>
</dbReference>
<evidence type="ECO:0000313" key="8">
    <source>
        <dbReference type="Proteomes" id="UP000242847"/>
    </source>
</evidence>
<proteinExistence type="inferred from homology"/>
<feature type="domain" description="Adenosine deaminase" evidence="6">
    <location>
        <begin position="13"/>
        <end position="332"/>
    </location>
</feature>
<comment type="cofactor">
    <cofactor evidence="5">
        <name>Zn(2+)</name>
        <dbReference type="ChEBI" id="CHEBI:29105"/>
    </cofactor>
    <text evidence="5">Binds 1 zinc ion per subunit.</text>
</comment>
<keyword evidence="3 5" id="KW-0862">Zinc</keyword>
<dbReference type="InterPro" id="IPR028892">
    <property type="entry name" value="ADE"/>
</dbReference>
<dbReference type="NCBIfam" id="TIGR01430">
    <property type="entry name" value="aden_deam"/>
    <property type="match status" value="1"/>
</dbReference>
<comment type="caution">
    <text evidence="7">The sequence shown here is derived from an EMBL/GenBank/DDBJ whole genome shotgun (WGS) entry which is preliminary data.</text>
</comment>
<feature type="active site" description="Proton donor" evidence="5">
    <location>
        <position position="201"/>
    </location>
</feature>
<dbReference type="HAMAP" id="MF_01962">
    <property type="entry name" value="Adenine_deaminase"/>
    <property type="match status" value="1"/>
</dbReference>
<dbReference type="InterPro" id="IPR001365">
    <property type="entry name" value="A_deaminase_dom"/>
</dbReference>
<dbReference type="Pfam" id="PF00962">
    <property type="entry name" value="A_deaminase"/>
    <property type="match status" value="1"/>
</dbReference>
<keyword evidence="2 5" id="KW-0378">Hydrolase</keyword>
<evidence type="ECO:0000259" key="6">
    <source>
        <dbReference type="Pfam" id="PF00962"/>
    </source>
</evidence>
<dbReference type="PANTHER" id="PTHR43114:SF6">
    <property type="entry name" value="ADENINE DEAMINASE"/>
    <property type="match status" value="1"/>
</dbReference>
<feature type="binding site" evidence="5">
    <location>
        <position position="20"/>
    </location>
    <ligand>
        <name>Zn(2+)</name>
        <dbReference type="ChEBI" id="CHEBI:29105"/>
        <note>catalytic</note>
    </ligand>
</feature>
<dbReference type="STRING" id="254161.SAMN05216256_111133"/>
<dbReference type="EMBL" id="MUBC01000009">
    <property type="protein sequence ID" value="ONM44778.1"/>
    <property type="molecule type" value="Genomic_DNA"/>
</dbReference>
<dbReference type="Proteomes" id="UP000242847">
    <property type="component" value="Unassembled WGS sequence"/>
</dbReference>
<dbReference type="CDD" id="cd01320">
    <property type="entry name" value="ADA"/>
    <property type="match status" value="1"/>
</dbReference>
<evidence type="ECO:0000256" key="5">
    <source>
        <dbReference type="HAMAP-Rule" id="MF_01962"/>
    </source>
</evidence>
<dbReference type="Gene3D" id="3.20.20.140">
    <property type="entry name" value="Metal-dependent hydrolases"/>
    <property type="match status" value="1"/>
</dbReference>
<dbReference type="AlphaFoldDB" id="A0A1S8DH59"/>
<dbReference type="EC" id="3.5.4.2" evidence="5"/>
<evidence type="ECO:0000256" key="2">
    <source>
        <dbReference type="ARBA" id="ARBA00022801"/>
    </source>
</evidence>
<dbReference type="GO" id="GO:0008270">
    <property type="term" value="F:zinc ion binding"/>
    <property type="evidence" value="ECO:0007669"/>
    <property type="project" value="UniProtKB-UniRule"/>
</dbReference>
<keyword evidence="1 5" id="KW-0479">Metal-binding</keyword>
<dbReference type="InterPro" id="IPR006330">
    <property type="entry name" value="Ado/ade_deaminase"/>
</dbReference>
<dbReference type="InterPro" id="IPR032466">
    <property type="entry name" value="Metal_Hydrolase"/>
</dbReference>
<keyword evidence="4 5" id="KW-0546">Nucleotide metabolism</keyword>
<feature type="site" description="Important for catalytic activity" evidence="5">
    <location>
        <position position="222"/>
    </location>
</feature>
<dbReference type="OrthoDB" id="105475at2"/>
<dbReference type="RefSeq" id="WP_083725517.1">
    <property type="nucleotide sequence ID" value="NZ_FOUD01000011.1"/>
</dbReference>
<evidence type="ECO:0000256" key="1">
    <source>
        <dbReference type="ARBA" id="ARBA00022723"/>
    </source>
</evidence>
<dbReference type="PANTHER" id="PTHR43114">
    <property type="entry name" value="ADENINE DEAMINASE"/>
    <property type="match status" value="1"/>
</dbReference>
<accession>A0A1S8DH59</accession>
<dbReference type="SUPFAM" id="SSF51556">
    <property type="entry name" value="Metallo-dependent hydrolases"/>
    <property type="match status" value="1"/>
</dbReference>
<comment type="similarity">
    <text evidence="5">Belongs to the metallo-dependent hydrolases superfamily. Adenosine and AMP deaminases family. Adenine deaminase type 2 subfamily.</text>
</comment>
<evidence type="ECO:0000313" key="7">
    <source>
        <dbReference type="EMBL" id="ONM44778.1"/>
    </source>
</evidence>
<evidence type="ECO:0000256" key="3">
    <source>
        <dbReference type="ARBA" id="ARBA00022833"/>
    </source>
</evidence>
<dbReference type="NCBIfam" id="NF006850">
    <property type="entry name" value="PRK09358.1-6"/>
    <property type="match status" value="1"/>
</dbReference>
<sequence length="335" mass="37116">MSFPDTDFLRALPKAELHMHLEGSLEPELMFALAERNGITLPYADVEALRAAYEFGNLQDFLDLYYQGADALRTEQDFYDLTWAYLQRCAADGVVHVEPFFDPQTHTVRGIPIAVQLAGISRALADGQAELGISSRLILSFLRHLSEDDAIATLQEALPLREHFVAVGLDSSEQGNPPDKFERVFAMAREAGFACVAHAGEEGPADYIVQALDLLKVMRIDHGVRCVESPELVQRLISEQMPLTVCPLSNTRLKVFADMREHNILQLLEQGVKVTINSDDPAYFGGYLLANFVAVRDALKMTREQAVALARNSITASLLTDGEQQQWLAKLAEAA</sequence>
<protein>
    <recommendedName>
        <fullName evidence="5">Adenine deaminase</fullName>
        <shortName evidence="5">ADE</shortName>
        <ecNumber evidence="5">3.5.4.2</ecNumber>
    </recommendedName>
    <alternativeName>
        <fullName evidence="5">Adenine aminohydrolase</fullName>
        <shortName evidence="5">AAH</shortName>
    </alternativeName>
</protein>
<feature type="binding site" evidence="5">
    <location>
        <position position="280"/>
    </location>
    <ligand>
        <name>substrate</name>
    </ligand>
</feature>
<reference evidence="7 8" key="1">
    <citation type="submission" date="2017-01" db="EMBL/GenBank/DDBJ databases">
        <title>Draft genome sequence of Pseudomonas pachastrellae type strain CCUG 46540T from a deep sea.</title>
        <authorList>
            <person name="Gomila M."/>
            <person name="Mulet M."/>
            <person name="Lalucat J."/>
            <person name="Garcia-Valdes E."/>
        </authorList>
    </citation>
    <scope>NUCLEOTIDE SEQUENCE [LARGE SCALE GENOMIC DNA]</scope>
    <source>
        <strain evidence="7 8">CCUG 46540</strain>
    </source>
</reference>
<dbReference type="FunFam" id="3.20.20.140:FF:000039">
    <property type="entry name" value="Adenine deaminase"/>
    <property type="match status" value="1"/>
</dbReference>
<comment type="catalytic activity">
    <reaction evidence="5">
        <text>adenine + H2O + H(+) = hypoxanthine + NH4(+)</text>
        <dbReference type="Rhea" id="RHEA:23688"/>
        <dbReference type="ChEBI" id="CHEBI:15377"/>
        <dbReference type="ChEBI" id="CHEBI:15378"/>
        <dbReference type="ChEBI" id="CHEBI:16708"/>
        <dbReference type="ChEBI" id="CHEBI:17368"/>
        <dbReference type="ChEBI" id="CHEBI:28938"/>
        <dbReference type="EC" id="3.5.4.2"/>
    </reaction>
</comment>
<evidence type="ECO:0000256" key="4">
    <source>
        <dbReference type="ARBA" id="ARBA00023080"/>
    </source>
</evidence>
<name>A0A1S8DH59_9GAMM</name>
<feature type="binding site" evidence="5">
    <location>
        <position position="279"/>
    </location>
    <ligand>
        <name>Zn(2+)</name>
        <dbReference type="ChEBI" id="CHEBI:29105"/>
        <note>catalytic</note>
    </ligand>
</feature>
<gene>
    <name evidence="7" type="ORF">BXT89_05465</name>
</gene>
<dbReference type="GO" id="GO:0009117">
    <property type="term" value="P:nucleotide metabolic process"/>
    <property type="evidence" value="ECO:0007669"/>
    <property type="project" value="UniProtKB-KW"/>
</dbReference>
<dbReference type="GO" id="GO:0006146">
    <property type="term" value="P:adenine catabolic process"/>
    <property type="evidence" value="ECO:0007669"/>
    <property type="project" value="UniProtKB-UniRule"/>
</dbReference>
<organism evidence="7 8">
    <name type="scientific">Halopseudomonas pachastrellae</name>
    <dbReference type="NCBI Taxonomy" id="254161"/>
    <lineage>
        <taxon>Bacteria</taxon>
        <taxon>Pseudomonadati</taxon>
        <taxon>Pseudomonadota</taxon>
        <taxon>Gammaproteobacteria</taxon>
        <taxon>Pseudomonadales</taxon>
        <taxon>Pseudomonadaceae</taxon>
        <taxon>Halopseudomonas</taxon>
    </lineage>
</organism>
<feature type="binding site" evidence="5">
    <location>
        <position position="18"/>
    </location>
    <ligand>
        <name>Zn(2+)</name>
        <dbReference type="ChEBI" id="CHEBI:29105"/>
        <note>catalytic</note>
    </ligand>
</feature>
<feature type="binding site" evidence="5">
    <location>
        <position position="198"/>
    </location>
    <ligand>
        <name>Zn(2+)</name>
        <dbReference type="ChEBI" id="CHEBI:29105"/>
        <note>catalytic</note>
    </ligand>
</feature>
<comment type="function">
    <text evidence="5">Catalyzes the hydrolytic deamination of adenine to hypoxanthine. Plays an important role in the purine salvage pathway and in nitrogen catabolism.</text>
</comment>
<dbReference type="GO" id="GO:0005829">
    <property type="term" value="C:cytosol"/>
    <property type="evidence" value="ECO:0007669"/>
    <property type="project" value="TreeGrafter"/>
</dbReference>
<keyword evidence="8" id="KW-1185">Reference proteome</keyword>
<dbReference type="GO" id="GO:0043103">
    <property type="term" value="P:hypoxanthine salvage"/>
    <property type="evidence" value="ECO:0007669"/>
    <property type="project" value="UniProtKB-UniRule"/>
</dbReference>